<dbReference type="AlphaFoldDB" id="R2PT95"/>
<gene>
    <name evidence="4" type="ORF">UAU_04953</name>
</gene>
<dbReference type="Proteomes" id="UP000013782">
    <property type="component" value="Unassembled WGS sequence"/>
</dbReference>
<keyword evidence="5" id="KW-1185">Reference proteome</keyword>
<dbReference type="InterPro" id="IPR036388">
    <property type="entry name" value="WH-like_DNA-bd_sf"/>
</dbReference>
<sequence length="488" mass="57389">MRIEQLLEKKEQLQLMILRQLILQGGRVSAADLRKVVGLSRNAFEQYVSDLEYVCQVSQIPLKLLYEGSDLVVELPAAYNLMDVVELFTAESIHFQILDFLLQHKEFTIVQLVNEFMVSESSIFRKIKELNRLLAEFGLQIKNGQWQGEEAQIRYFYDQVYRFLPNKLPAYMQITSENQSFIHALEQVLETRFSQEAVVKISRWLGITRKRLMVKKTQNKKIQQQIRPFLENALYKKIDHVVTLYFSRTSLEVTQSESMIFYAFFVSNYLLEEDDAYHFELLRSKKLPTAVVDVYVRETLLLHYRPRRLPIEMEKKIGYHLARIHNELYFFQGKIEQYQRDHLLNQQKRLLGSALSQLIDQLTELALKQMKQPFNPINGLHLSLPQNYASVLSMIDFYLMDNVKIGIDLTGVWKEPFYQLLIAALRPIIGVQIEVYQADRSYDMILTNRAKQQAYIGQPLIYRLSEFASAYDLETIKGWIDRLKKTNV</sequence>
<evidence type="ECO:0000313" key="4">
    <source>
        <dbReference type="EMBL" id="EOH86513.1"/>
    </source>
</evidence>
<feature type="domain" description="Mga helix-turn-helix" evidence="3">
    <location>
        <begin position="81"/>
        <end position="161"/>
    </location>
</feature>
<dbReference type="Gene3D" id="1.10.10.10">
    <property type="entry name" value="Winged helix-like DNA-binding domain superfamily/Winged helix DNA-binding domain"/>
    <property type="match status" value="1"/>
</dbReference>
<proteinExistence type="predicted"/>
<organism evidence="4 5">
    <name type="scientific">Enterococcus pallens ATCC BAA-351</name>
    <dbReference type="NCBI Taxonomy" id="1158607"/>
    <lineage>
        <taxon>Bacteria</taxon>
        <taxon>Bacillati</taxon>
        <taxon>Bacillota</taxon>
        <taxon>Bacilli</taxon>
        <taxon>Lactobacillales</taxon>
        <taxon>Enterococcaceae</taxon>
        <taxon>Enterococcus</taxon>
    </lineage>
</organism>
<accession>R2PT95</accession>
<dbReference type="HOGENOM" id="CLU_043511_1_0_9"/>
<evidence type="ECO:0000256" key="2">
    <source>
        <dbReference type="ARBA" id="ARBA00023163"/>
    </source>
</evidence>
<dbReference type="PATRIC" id="fig|1158607.3.peg.4939"/>
<name>R2PT95_9ENTE</name>
<dbReference type="InterPro" id="IPR007737">
    <property type="entry name" value="Mga_HTH"/>
</dbReference>
<keyword evidence="2" id="KW-0804">Transcription</keyword>
<dbReference type="OrthoDB" id="2192016at2"/>
<dbReference type="STRING" id="160454.RV10_GL003506"/>
<dbReference type="PANTHER" id="PTHR30185">
    <property type="entry name" value="CRYPTIC BETA-GLUCOSIDE BGL OPERON ANTITERMINATOR"/>
    <property type="match status" value="1"/>
</dbReference>
<dbReference type="eggNOG" id="COG3711">
    <property type="taxonomic scope" value="Bacteria"/>
</dbReference>
<dbReference type="Pfam" id="PF05043">
    <property type="entry name" value="Mga"/>
    <property type="match status" value="1"/>
</dbReference>
<dbReference type="InterPro" id="IPR050661">
    <property type="entry name" value="BglG_antiterminators"/>
</dbReference>
<protein>
    <recommendedName>
        <fullName evidence="3">Mga helix-turn-helix domain-containing protein</fullName>
    </recommendedName>
</protein>
<dbReference type="PANTHER" id="PTHR30185:SF18">
    <property type="entry name" value="TRANSCRIPTIONAL REGULATOR MTLR"/>
    <property type="match status" value="1"/>
</dbReference>
<evidence type="ECO:0000256" key="1">
    <source>
        <dbReference type="ARBA" id="ARBA00023015"/>
    </source>
</evidence>
<keyword evidence="1" id="KW-0805">Transcription regulation</keyword>
<evidence type="ECO:0000259" key="3">
    <source>
        <dbReference type="Pfam" id="PF05043"/>
    </source>
</evidence>
<dbReference type="EMBL" id="AJAQ01000050">
    <property type="protein sequence ID" value="EOH86513.1"/>
    <property type="molecule type" value="Genomic_DNA"/>
</dbReference>
<reference evidence="4 5" key="1">
    <citation type="submission" date="2013-02" db="EMBL/GenBank/DDBJ databases">
        <title>The Genome Sequence of Enterococcus pallens BAA-351.</title>
        <authorList>
            <consortium name="The Broad Institute Genome Sequencing Platform"/>
            <consortium name="The Broad Institute Genome Sequencing Center for Infectious Disease"/>
            <person name="Earl A.M."/>
            <person name="Gilmore M.S."/>
            <person name="Lebreton F."/>
            <person name="Walker B."/>
            <person name="Young S.K."/>
            <person name="Zeng Q."/>
            <person name="Gargeya S."/>
            <person name="Fitzgerald M."/>
            <person name="Haas B."/>
            <person name="Abouelleil A."/>
            <person name="Alvarado L."/>
            <person name="Arachchi H.M."/>
            <person name="Berlin A.M."/>
            <person name="Chapman S.B."/>
            <person name="Dewar J."/>
            <person name="Goldberg J."/>
            <person name="Griggs A."/>
            <person name="Gujja S."/>
            <person name="Hansen M."/>
            <person name="Howarth C."/>
            <person name="Imamovic A."/>
            <person name="Larimer J."/>
            <person name="McCowan C."/>
            <person name="Murphy C."/>
            <person name="Neiman D."/>
            <person name="Pearson M."/>
            <person name="Priest M."/>
            <person name="Roberts A."/>
            <person name="Saif S."/>
            <person name="Shea T."/>
            <person name="Sisk P."/>
            <person name="Sykes S."/>
            <person name="Wortman J."/>
            <person name="Nusbaum C."/>
            <person name="Birren B."/>
        </authorList>
    </citation>
    <scope>NUCLEOTIDE SEQUENCE [LARGE SCALE GENOMIC DNA]</scope>
    <source>
        <strain evidence="4 5">ATCC BAA-351</strain>
    </source>
</reference>
<dbReference type="RefSeq" id="WP_010759882.1">
    <property type="nucleotide sequence ID" value="NZ_ASWD01000003.1"/>
</dbReference>
<comment type="caution">
    <text evidence="4">The sequence shown here is derived from an EMBL/GenBank/DDBJ whole genome shotgun (WGS) entry which is preliminary data.</text>
</comment>
<evidence type="ECO:0000313" key="5">
    <source>
        <dbReference type="Proteomes" id="UP000013782"/>
    </source>
</evidence>